<name>C4YL34_CANAW</name>
<dbReference type="Proteomes" id="UP000001429">
    <property type="component" value="Chromosome R"/>
</dbReference>
<keyword evidence="2" id="KW-1185">Reference proteome</keyword>
<dbReference type="VEuPathDB" id="FungiDB:CAWG_01548"/>
<dbReference type="PaxDb" id="5476-C4YL34"/>
<gene>
    <name evidence="1" type="ORF">CAWG_01548</name>
</gene>
<organism evidence="1 2">
    <name type="scientific">Candida albicans (strain WO-1)</name>
    <name type="common">Yeast</name>
    <dbReference type="NCBI Taxonomy" id="294748"/>
    <lineage>
        <taxon>Eukaryota</taxon>
        <taxon>Fungi</taxon>
        <taxon>Dikarya</taxon>
        <taxon>Ascomycota</taxon>
        <taxon>Saccharomycotina</taxon>
        <taxon>Pichiomycetes</taxon>
        <taxon>Debaryomycetaceae</taxon>
        <taxon>Candida/Lodderomyces clade</taxon>
        <taxon>Candida</taxon>
    </lineage>
</organism>
<dbReference type="HOGENOM" id="CLU_150775_0_0_1"/>
<dbReference type="EMBL" id="CM000309">
    <property type="protein sequence ID" value="EEQ43315.1"/>
    <property type="molecule type" value="Genomic_DNA"/>
</dbReference>
<reference evidence="1 2" key="1">
    <citation type="journal article" date="2009" name="Nature">
        <title>Evolution of pathogenicity and sexual reproduction in eight Candida genomes.</title>
        <authorList>
            <person name="Butler G."/>
            <person name="Rasmussen M.D."/>
            <person name="Lin M.F."/>
            <person name="Santos M.A."/>
            <person name="Sakthikumar S."/>
            <person name="Munro C.A."/>
            <person name="Rheinbay E."/>
            <person name="Grabherr M."/>
            <person name="Forche A."/>
            <person name="Reedy J.L."/>
            <person name="Agrafioti I."/>
            <person name="Arnaud M.B."/>
            <person name="Bates S."/>
            <person name="Brown A.J."/>
            <person name="Brunke S."/>
            <person name="Costanzo M.C."/>
            <person name="Fitzpatrick D.A."/>
            <person name="de Groot P.W."/>
            <person name="Harris D."/>
            <person name="Hoyer L.L."/>
            <person name="Hube B."/>
            <person name="Klis F.M."/>
            <person name="Kodira C."/>
            <person name="Lennard N."/>
            <person name="Logue M.E."/>
            <person name="Martin R."/>
            <person name="Neiman A.M."/>
            <person name="Nikolaou E."/>
            <person name="Quail M.A."/>
            <person name="Quinn J."/>
            <person name="Santos M.C."/>
            <person name="Schmitzberger F.F."/>
            <person name="Sherlock G."/>
            <person name="Shah P."/>
            <person name="Silverstein K.A."/>
            <person name="Skrzypek M.S."/>
            <person name="Soll D."/>
            <person name="Staggs R."/>
            <person name="Stansfield I."/>
            <person name="Stumpf M.P."/>
            <person name="Sudbery P.E."/>
            <person name="Srikantha T."/>
            <person name="Zeng Q."/>
            <person name="Berman J."/>
            <person name="Berriman M."/>
            <person name="Heitman J."/>
            <person name="Gow N.A."/>
            <person name="Lorenz M.C."/>
            <person name="Birren B.W."/>
            <person name="Kellis M."/>
            <person name="Cuomo C.A."/>
        </authorList>
    </citation>
    <scope>NUCLEOTIDE SEQUENCE [LARGE SCALE GENOMIC DNA]</scope>
    <source>
        <strain evidence="1 2">WO-1</strain>
    </source>
</reference>
<evidence type="ECO:0000313" key="1">
    <source>
        <dbReference type="EMBL" id="EEQ43315.1"/>
    </source>
</evidence>
<proteinExistence type="predicted"/>
<sequence>MQFYTIYRNTTKAKKKKIKEVYTANDKYCNQSQNRLNLNILLRDHEYPAYFSIDYTFSRMCSYLQTMLVQNWLRSYQLNFLLYKHHVSLRIFILIFHFEATNTFFHHQYIFHLLMDCLSNILKHDTLTCQKGYKKEPHSPFHF</sequence>
<accession>C4YL34</accession>
<dbReference type="AlphaFoldDB" id="C4YL34"/>
<dbReference type="OMA" id="MQFYTIY"/>
<evidence type="ECO:0000313" key="2">
    <source>
        <dbReference type="Proteomes" id="UP000001429"/>
    </source>
</evidence>
<protein>
    <submittedName>
        <fullName evidence="1">Uncharacterized protein</fullName>
    </submittedName>
</protein>